<comment type="caution">
    <text evidence="1">The sequence shown here is derived from an EMBL/GenBank/DDBJ whole genome shotgun (WGS) entry which is preliminary data.</text>
</comment>
<reference evidence="1" key="1">
    <citation type="journal article" date="2012" name="PLoS ONE">
        <title>Gene sets for utilization of primary and secondary nutrition supplies in the distal gut of endangered iberian lynx.</title>
        <authorList>
            <person name="Alcaide M."/>
            <person name="Messina E."/>
            <person name="Richter M."/>
            <person name="Bargiela R."/>
            <person name="Peplies J."/>
            <person name="Huws S.A."/>
            <person name="Newbold C.J."/>
            <person name="Golyshin P.N."/>
            <person name="Simon M.A."/>
            <person name="Lopez G."/>
            <person name="Yakimov M.M."/>
            <person name="Ferrer M."/>
        </authorList>
    </citation>
    <scope>NUCLEOTIDE SEQUENCE</scope>
</reference>
<organism evidence="1">
    <name type="scientific">gut metagenome</name>
    <dbReference type="NCBI Taxonomy" id="749906"/>
    <lineage>
        <taxon>unclassified sequences</taxon>
        <taxon>metagenomes</taxon>
        <taxon>organismal metagenomes</taxon>
    </lineage>
</organism>
<sequence length="73" mass="8427">MKAKKVIKSVFGVAVLYVCLCYSGRVEWTDQVIYTMNETTYRTISAKLGRGCSQYEIATEYMSNRTYYDVLSE</sequence>
<accession>J9CG09</accession>
<dbReference type="EMBL" id="AMCI01004017">
    <property type="protein sequence ID" value="EJW98980.1"/>
    <property type="molecule type" value="Genomic_DNA"/>
</dbReference>
<gene>
    <name evidence="1" type="ORF">EVA_12906</name>
</gene>
<evidence type="ECO:0000313" key="1">
    <source>
        <dbReference type="EMBL" id="EJW98980.1"/>
    </source>
</evidence>
<name>J9CG09_9ZZZZ</name>
<protein>
    <submittedName>
        <fullName evidence="1">Uncharacterized protein</fullName>
    </submittedName>
</protein>
<proteinExistence type="predicted"/>
<dbReference type="AlphaFoldDB" id="J9CG09"/>